<dbReference type="InterPro" id="IPR050637">
    <property type="entry name" value="NLRP_innate_immun_reg"/>
</dbReference>
<comment type="subcellular location">
    <subcellularLocation>
        <location evidence="1">Cytoplasm</location>
    </subcellularLocation>
</comment>
<comment type="caution">
    <text evidence="4">The sequence shown here is derived from an EMBL/GenBank/DDBJ whole genome shotgun (WGS) entry which is preliminary data.</text>
</comment>
<proteinExistence type="predicted"/>
<keyword evidence="3" id="KW-0677">Repeat</keyword>
<protein>
    <submittedName>
        <fullName evidence="4">Uncharacterized protein</fullName>
    </submittedName>
</protein>
<evidence type="ECO:0000256" key="2">
    <source>
        <dbReference type="ARBA" id="ARBA00022490"/>
    </source>
</evidence>
<keyword evidence="5" id="KW-1185">Reference proteome</keyword>
<name>A0A6S7JWP9_PARCT</name>
<dbReference type="SUPFAM" id="SSF52540">
    <property type="entry name" value="P-loop containing nucleoside triphosphate hydrolases"/>
    <property type="match status" value="1"/>
</dbReference>
<gene>
    <name evidence="4" type="ORF">PACLA_8A002746</name>
</gene>
<evidence type="ECO:0000313" key="5">
    <source>
        <dbReference type="Proteomes" id="UP001152795"/>
    </source>
</evidence>
<evidence type="ECO:0000256" key="1">
    <source>
        <dbReference type="ARBA" id="ARBA00004496"/>
    </source>
</evidence>
<sequence length="738" mass="85822">MESCFKLLSKKGYNKYCYMLLAVFMFIGIIVIGIATALDLKATLHCKPDESLASDLKTKNFVEPQCLLKYAQEFHPSIPLYVLIILNFGLVLLFNVIYAWWVKDRVEIFAEPPCASTISNGAKDESQPLLDISRAASDPMACKKPGGHIIFTVYIMHLIFCRIIPLVVFAIFLLTSSNFPVQYDCPWPMKTTSTPHANFTQNESMNFSTVDCTYPMGSIKEKVAATVVAIDFFIGSVACMELAYLLWSTWKDNNLLTDLEFCSVYLLRKRKRIRKIMKTLREKILPDTFCLHDGQKRSPSRELEEMYVNVIIHEGRETTWTSRRRYKNRHKAYEAYFEIPAGAYTPLTRMADLFMPMSKNHPKTILVVGRPGIGKTVLTKKIFYQWKKQEAEFWHDKITFLIRFRTFYKKKWKTSLREMLRKSKGFKMSSAEFKAVYEYTCLFPCNIILIFDGLDEVKFDDESFTEEEAIDGHNDVKHILLIFKQLMKGELLPGVTVLTTSRPTAEHIYQELKFDREVEIFMRNKLTMCLTLKESIDIDKAEAAEGQSNVPRTITELYKRAIKILLFRNHAKYRDNEETNSNRYIKEKFPENLKNDLKKLKEIAKNGMKEDQLVFDEDQLVFDDDADDHTELSKCGLFNQSEDNDFCFLHLTIQEFLAALDVVDDLENVDSFLSKHIGYPRWHLVIQFVAGLIGDKMREMEKQRKKLQRSPNFTNNERAQELAKNDEIIDCICKRQNV</sequence>
<dbReference type="PANTHER" id="PTHR45690">
    <property type="entry name" value="NACHT, LRR AND PYD DOMAINS-CONTAINING PROTEIN 12"/>
    <property type="match status" value="1"/>
</dbReference>
<organism evidence="4 5">
    <name type="scientific">Paramuricea clavata</name>
    <name type="common">Red gorgonian</name>
    <name type="synonym">Violescent sea-whip</name>
    <dbReference type="NCBI Taxonomy" id="317549"/>
    <lineage>
        <taxon>Eukaryota</taxon>
        <taxon>Metazoa</taxon>
        <taxon>Cnidaria</taxon>
        <taxon>Anthozoa</taxon>
        <taxon>Octocorallia</taxon>
        <taxon>Malacalcyonacea</taxon>
        <taxon>Plexauridae</taxon>
        <taxon>Paramuricea</taxon>
    </lineage>
</organism>
<keyword evidence="2" id="KW-0963">Cytoplasm</keyword>
<evidence type="ECO:0000313" key="4">
    <source>
        <dbReference type="EMBL" id="CAB4037315.1"/>
    </source>
</evidence>
<dbReference type="AlphaFoldDB" id="A0A6S7JWP9"/>
<accession>A0A6S7JWP9</accession>
<dbReference type="EMBL" id="CACRXK020022941">
    <property type="protein sequence ID" value="CAB4037315.1"/>
    <property type="molecule type" value="Genomic_DNA"/>
</dbReference>
<dbReference type="Proteomes" id="UP001152795">
    <property type="component" value="Unassembled WGS sequence"/>
</dbReference>
<evidence type="ECO:0000256" key="3">
    <source>
        <dbReference type="ARBA" id="ARBA00022737"/>
    </source>
</evidence>
<dbReference type="PROSITE" id="PS50837">
    <property type="entry name" value="NACHT"/>
    <property type="match status" value="1"/>
</dbReference>
<dbReference type="InterPro" id="IPR007111">
    <property type="entry name" value="NACHT_NTPase"/>
</dbReference>
<dbReference type="GO" id="GO:0005737">
    <property type="term" value="C:cytoplasm"/>
    <property type="evidence" value="ECO:0007669"/>
    <property type="project" value="UniProtKB-SubCell"/>
</dbReference>
<dbReference type="Gene3D" id="3.40.50.300">
    <property type="entry name" value="P-loop containing nucleotide triphosphate hydrolases"/>
    <property type="match status" value="1"/>
</dbReference>
<dbReference type="PANTHER" id="PTHR45690:SF19">
    <property type="entry name" value="NACHT, LRR AND PYD DOMAINS-CONTAINING PROTEIN 3"/>
    <property type="match status" value="1"/>
</dbReference>
<dbReference type="OrthoDB" id="5989295at2759"/>
<dbReference type="Pfam" id="PF05729">
    <property type="entry name" value="NACHT"/>
    <property type="match status" value="1"/>
</dbReference>
<reference evidence="4" key="1">
    <citation type="submission" date="2020-04" db="EMBL/GenBank/DDBJ databases">
        <authorList>
            <person name="Alioto T."/>
            <person name="Alioto T."/>
            <person name="Gomez Garrido J."/>
        </authorList>
    </citation>
    <scope>NUCLEOTIDE SEQUENCE</scope>
    <source>
        <strain evidence="4">A484AB</strain>
    </source>
</reference>
<dbReference type="InterPro" id="IPR027417">
    <property type="entry name" value="P-loop_NTPase"/>
</dbReference>